<dbReference type="EMBL" id="KI894018">
    <property type="protein sequence ID" value="OCF29771.1"/>
    <property type="molecule type" value="Genomic_DNA"/>
</dbReference>
<dbReference type="GeneID" id="30205683"/>
<evidence type="ECO:0000256" key="1">
    <source>
        <dbReference type="SAM" id="MobiDB-lite"/>
    </source>
</evidence>
<name>A0A1B9GFP0_9TREE</name>
<reference evidence="2" key="1">
    <citation type="submission" date="2013-07" db="EMBL/GenBank/DDBJ databases">
        <title>The Genome Sequence of Cryptococcus bestiolae CBS10118.</title>
        <authorList>
            <consortium name="The Broad Institute Genome Sequencing Platform"/>
            <person name="Cuomo C."/>
            <person name="Litvintseva A."/>
            <person name="Chen Y."/>
            <person name="Heitman J."/>
            <person name="Sun S."/>
            <person name="Springer D."/>
            <person name="Dromer F."/>
            <person name="Young S.K."/>
            <person name="Zeng Q."/>
            <person name="Gargeya S."/>
            <person name="Fitzgerald M."/>
            <person name="Abouelleil A."/>
            <person name="Alvarado L."/>
            <person name="Berlin A.M."/>
            <person name="Chapman S.B."/>
            <person name="Dewar J."/>
            <person name="Goldberg J."/>
            <person name="Griggs A."/>
            <person name="Gujja S."/>
            <person name="Hansen M."/>
            <person name="Howarth C."/>
            <person name="Imamovic A."/>
            <person name="Larimer J."/>
            <person name="McCowan C."/>
            <person name="Murphy C."/>
            <person name="Pearson M."/>
            <person name="Priest M."/>
            <person name="Roberts A."/>
            <person name="Saif S."/>
            <person name="Shea T."/>
            <person name="Sykes S."/>
            <person name="Wortman J."/>
            <person name="Nusbaum C."/>
            <person name="Birren B."/>
        </authorList>
    </citation>
    <scope>NUCLEOTIDE SEQUENCE [LARGE SCALE GENOMIC DNA]</scope>
    <source>
        <strain evidence="2">CBS 10118</strain>
    </source>
</reference>
<reference evidence="3" key="2">
    <citation type="submission" date="2013-07" db="EMBL/GenBank/DDBJ databases">
        <authorList>
            <consortium name="The Broad Institute Genome Sequencing Platform"/>
            <person name="Cuomo C."/>
            <person name="Litvintseva A."/>
            <person name="Chen Y."/>
            <person name="Heitman J."/>
            <person name="Sun S."/>
            <person name="Springer D."/>
            <person name="Dromer F."/>
            <person name="Young S.K."/>
            <person name="Zeng Q."/>
            <person name="Gargeya S."/>
            <person name="Fitzgerald M."/>
            <person name="Abouelleil A."/>
            <person name="Alvarado L."/>
            <person name="Berlin A.M."/>
            <person name="Chapman S.B."/>
            <person name="Dewar J."/>
            <person name="Goldberg J."/>
            <person name="Griggs A."/>
            <person name="Gujja S."/>
            <person name="Hansen M."/>
            <person name="Howarth C."/>
            <person name="Imamovic A."/>
            <person name="Larimer J."/>
            <person name="McCowan C."/>
            <person name="Murphy C."/>
            <person name="Pearson M."/>
            <person name="Priest M."/>
            <person name="Roberts A."/>
            <person name="Saif S."/>
            <person name="Shea T."/>
            <person name="Sykes S."/>
            <person name="Wortman J."/>
            <person name="Nusbaum C."/>
            <person name="Birren B."/>
        </authorList>
    </citation>
    <scope>NUCLEOTIDE SEQUENCE</scope>
    <source>
        <strain evidence="3">CBS 10118</strain>
    </source>
</reference>
<dbReference type="AlphaFoldDB" id="A0A1B9GFP0"/>
<sequence>MAAKQKTTKLTSHSKKGSAKKSTSTKKTNTRIYLKKRKSNGAVQEDKDDFVFNEKSISDRKELSPFPDDVLKRIFQFCLEQGKAGCYTPQRTLVNVLRVNSVFFTIAGSVLYHSPVIMDLGTFVSGSARMLPIDKFNFNFDPDLSQPEAAALARKSGCTKLVLLQYVKNLTILPCTAPRSVSDQDEDQENYQFSEEFLERLKKDGRYYKGQTYERARTILHKQWRCVTPKMVRVTIGNDQNVYGSLKDVIAKIQHNRDDPTEEEDKERVKELT</sequence>
<dbReference type="OrthoDB" id="2601820at2759"/>
<accession>A0A1B9GFP0</accession>
<proteinExistence type="predicted"/>
<evidence type="ECO:0000313" key="2">
    <source>
        <dbReference type="EMBL" id="OCF29771.1"/>
    </source>
</evidence>
<dbReference type="Proteomes" id="UP000092730">
    <property type="component" value="Chromosome 1"/>
</dbReference>
<dbReference type="VEuPathDB" id="FungiDB:I302_01284"/>
<protein>
    <submittedName>
        <fullName evidence="2">Uncharacterized protein</fullName>
    </submittedName>
</protein>
<dbReference type="KEGG" id="kbi:30205683"/>
<dbReference type="RefSeq" id="XP_019050841.1">
    <property type="nucleotide sequence ID" value="XM_019187963.1"/>
</dbReference>
<reference evidence="3" key="4">
    <citation type="submission" date="2024-02" db="EMBL/GenBank/DDBJ databases">
        <title>Comparative genomics of Cryptococcus and Kwoniella reveals pathogenesis evolution and contrasting modes of karyotype evolution via chromosome fusion or intercentromeric recombination.</title>
        <authorList>
            <person name="Coelho M.A."/>
            <person name="David-Palma M."/>
            <person name="Shea T."/>
            <person name="Bowers K."/>
            <person name="McGinley-Smith S."/>
            <person name="Mohammad A.W."/>
            <person name="Gnirke A."/>
            <person name="Yurkov A.M."/>
            <person name="Nowrousian M."/>
            <person name="Sun S."/>
            <person name="Cuomo C.A."/>
            <person name="Heitman J."/>
        </authorList>
    </citation>
    <scope>NUCLEOTIDE SEQUENCE</scope>
    <source>
        <strain evidence="3">CBS 10118</strain>
    </source>
</reference>
<evidence type="ECO:0000313" key="3">
    <source>
        <dbReference type="EMBL" id="WVW80611.1"/>
    </source>
</evidence>
<reference evidence="2" key="3">
    <citation type="submission" date="2014-01" db="EMBL/GenBank/DDBJ databases">
        <title>Evolution of pathogenesis and genome organization in the Tremellales.</title>
        <authorList>
            <person name="Cuomo C."/>
            <person name="Litvintseva A."/>
            <person name="Heitman J."/>
            <person name="Chen Y."/>
            <person name="Sun S."/>
            <person name="Springer D."/>
            <person name="Dromer F."/>
            <person name="Young S."/>
            <person name="Zeng Q."/>
            <person name="Chapman S."/>
            <person name="Gujja S."/>
            <person name="Saif S."/>
            <person name="Birren B."/>
        </authorList>
    </citation>
    <scope>NUCLEOTIDE SEQUENCE</scope>
    <source>
        <strain evidence="2">CBS 10118</strain>
    </source>
</reference>
<organism evidence="2">
    <name type="scientific">Kwoniella bestiolae CBS 10118</name>
    <dbReference type="NCBI Taxonomy" id="1296100"/>
    <lineage>
        <taxon>Eukaryota</taxon>
        <taxon>Fungi</taxon>
        <taxon>Dikarya</taxon>
        <taxon>Basidiomycota</taxon>
        <taxon>Agaricomycotina</taxon>
        <taxon>Tremellomycetes</taxon>
        <taxon>Tremellales</taxon>
        <taxon>Cryptococcaceae</taxon>
        <taxon>Kwoniella</taxon>
    </lineage>
</organism>
<feature type="region of interest" description="Disordered" evidence="1">
    <location>
        <begin position="1"/>
        <end position="42"/>
    </location>
</feature>
<evidence type="ECO:0000313" key="4">
    <source>
        <dbReference type="Proteomes" id="UP000092730"/>
    </source>
</evidence>
<gene>
    <name evidence="2" type="ORF">I302_01284</name>
    <name evidence="3" type="ORF">I302_102597</name>
</gene>
<keyword evidence="4" id="KW-1185">Reference proteome</keyword>
<dbReference type="EMBL" id="CP144541">
    <property type="protein sequence ID" value="WVW80611.1"/>
    <property type="molecule type" value="Genomic_DNA"/>
</dbReference>